<reference evidence="1 2" key="1">
    <citation type="journal article" date="2002" name="Genome Res.">
        <title>The genome of Methanosarcina acetivorans reveals extensive metabolic and physiological diversity.</title>
        <authorList>
            <person name="Galagan J.E."/>
            <person name="Nusbaum C."/>
            <person name="Roy A."/>
            <person name="Endrizzi M.G."/>
            <person name="Macdonald P."/>
            <person name="FitzHugh W."/>
            <person name="Calvo S."/>
            <person name="Engels R."/>
            <person name="Smirnov S."/>
            <person name="Atnoor D."/>
            <person name="Brown A."/>
            <person name="Allen N."/>
            <person name="Naylor J."/>
            <person name="Stange-Thomann N."/>
            <person name="DeArellano K."/>
            <person name="Johnson R."/>
            <person name="Linton L."/>
            <person name="McEwan P."/>
            <person name="McKernan K."/>
            <person name="Talamas J."/>
            <person name="Tirrell A."/>
            <person name="Ye W."/>
            <person name="Zimmer A."/>
            <person name="Barber R.D."/>
            <person name="Cann I."/>
            <person name="Graham D.E."/>
            <person name="Grahame D.A."/>
            <person name="Guss A."/>
            <person name="Hedderich R."/>
            <person name="Ingram-Smith C."/>
            <person name="Kuettner C.H."/>
            <person name="Krzycki J.A."/>
            <person name="Leigh J.A."/>
            <person name="Li W."/>
            <person name="Liu J."/>
            <person name="Mukhopadhyay B."/>
            <person name="Reeve J.N."/>
            <person name="Smith K."/>
            <person name="Springer T.A."/>
            <person name="Umayam L.A."/>
            <person name="White O."/>
            <person name="White R.H."/>
            <person name="de Macario E.C."/>
            <person name="Ferry J.G."/>
            <person name="Jarrell K.F."/>
            <person name="Jing H."/>
            <person name="Macario A.J.L."/>
            <person name="Paulsen I."/>
            <person name="Pritchett M."/>
            <person name="Sowers K.R."/>
            <person name="Swanson R.V."/>
            <person name="Zinder S.H."/>
            <person name="Lander E."/>
            <person name="Metcalf W.W."/>
            <person name="Birren B."/>
        </authorList>
    </citation>
    <scope>NUCLEOTIDE SEQUENCE [LARGE SCALE GENOMIC DNA]</scope>
    <source>
        <strain evidence="2">ATCC 35395 / DSM 2834 / JCM 12185 / C2A</strain>
    </source>
</reference>
<keyword evidence="2" id="KW-1185">Reference proteome</keyword>
<dbReference type="InParanoid" id="Q8TQS5"/>
<proteinExistence type="predicted"/>
<accession>Q8TQS5</accession>
<gene>
    <name evidence="1" type="ordered locus">MA_1465</name>
</gene>
<sequence length="219" mass="25794">MLVSDTRLKPVLRLQEGGANVGQKPCGLPCLFRHRCWAARMLTRNTFRASLLVSDTHAFSLGVSDLKVCPKDSRFDRSFFWARLTDSRPEQNDPAHRKQYQQKAICSNCCYNRLPCKLLQSIHWYSTPGVVVFFYLRRFDSWAIFTQSYPMSSILCVVHNSIQFYASPDLYRFSKNNITVCIYFILIKDDRLKEQFFMFFNILSYMPLQILQVREYSYI</sequence>
<dbReference type="KEGG" id="mac:MA_1465"/>
<dbReference type="Proteomes" id="UP000002487">
    <property type="component" value="Chromosome"/>
</dbReference>
<dbReference type="EnsemblBacteria" id="AAM04879">
    <property type="protein sequence ID" value="AAM04879"/>
    <property type="gene ID" value="MA_1465"/>
</dbReference>
<dbReference type="HOGENOM" id="CLU_1259083_0_0_2"/>
<dbReference type="EMBL" id="AE010299">
    <property type="protein sequence ID" value="AAM04879.1"/>
    <property type="molecule type" value="Genomic_DNA"/>
</dbReference>
<evidence type="ECO:0000313" key="2">
    <source>
        <dbReference type="Proteomes" id="UP000002487"/>
    </source>
</evidence>
<dbReference type="AlphaFoldDB" id="Q8TQS5"/>
<name>Q8TQS5_METAC</name>
<evidence type="ECO:0000313" key="1">
    <source>
        <dbReference type="EMBL" id="AAM04879.1"/>
    </source>
</evidence>
<organism evidence="1 2">
    <name type="scientific">Methanosarcina acetivorans (strain ATCC 35395 / DSM 2834 / JCM 12185 / C2A)</name>
    <dbReference type="NCBI Taxonomy" id="188937"/>
    <lineage>
        <taxon>Archaea</taxon>
        <taxon>Methanobacteriati</taxon>
        <taxon>Methanobacteriota</taxon>
        <taxon>Stenosarchaea group</taxon>
        <taxon>Methanomicrobia</taxon>
        <taxon>Methanosarcinales</taxon>
        <taxon>Methanosarcinaceae</taxon>
        <taxon>Methanosarcina</taxon>
    </lineage>
</organism>
<protein>
    <submittedName>
        <fullName evidence="1">Uncharacterized protein</fullName>
    </submittedName>
</protein>